<dbReference type="PANTHER" id="PTHR34666:SF1">
    <property type="entry name" value="OS02G0554800 PROTEIN"/>
    <property type="match status" value="1"/>
</dbReference>
<reference evidence="1 2" key="1">
    <citation type="journal article" date="2020" name="Mol. Biol. Evol.">
        <title>Distinct Expression and Methylation Patterns for Genes with Different Fates following a Single Whole-Genome Duplication in Flowering Plants.</title>
        <authorList>
            <person name="Shi T."/>
            <person name="Rahmani R.S."/>
            <person name="Gugger P.F."/>
            <person name="Wang M."/>
            <person name="Li H."/>
            <person name="Zhang Y."/>
            <person name="Li Z."/>
            <person name="Wang Q."/>
            <person name="Van de Peer Y."/>
            <person name="Marchal K."/>
            <person name="Chen J."/>
        </authorList>
    </citation>
    <scope>NUCLEOTIDE SEQUENCE [LARGE SCALE GENOMIC DNA]</scope>
    <source>
        <tissue evidence="1">Leaf</tissue>
    </source>
</reference>
<protein>
    <submittedName>
        <fullName evidence="1">Uncharacterized protein</fullName>
    </submittedName>
</protein>
<keyword evidence="2" id="KW-1185">Reference proteome</keyword>
<name>A0A822Y3W0_NELNU</name>
<evidence type="ECO:0000313" key="1">
    <source>
        <dbReference type="EMBL" id="DAD24308.1"/>
    </source>
</evidence>
<proteinExistence type="predicted"/>
<organism evidence="1 2">
    <name type="scientific">Nelumbo nucifera</name>
    <name type="common">Sacred lotus</name>
    <dbReference type="NCBI Taxonomy" id="4432"/>
    <lineage>
        <taxon>Eukaryota</taxon>
        <taxon>Viridiplantae</taxon>
        <taxon>Streptophyta</taxon>
        <taxon>Embryophyta</taxon>
        <taxon>Tracheophyta</taxon>
        <taxon>Spermatophyta</taxon>
        <taxon>Magnoliopsida</taxon>
        <taxon>Proteales</taxon>
        <taxon>Nelumbonaceae</taxon>
        <taxon>Nelumbo</taxon>
    </lineage>
</organism>
<evidence type="ECO:0000313" key="2">
    <source>
        <dbReference type="Proteomes" id="UP000607653"/>
    </source>
</evidence>
<sequence length="171" mass="19400">MSADDFSFPTIADPVPRFIGSPSLWKSSSRVLPEPCRGDSEDCAVPQPNEHLRRKSFSSIESVVRRTADGYLSEVDEERMDMLWENFNDDLQRISSMGKRAEANRLSKPAGGSRSDWDARGEMVEIYRVQAIKMSKTSTAMLSSRRSSSLFILIKVLKKLFLLHNSRPKRS</sequence>
<gene>
    <name evidence="1" type="ORF">HUJ06_025772</name>
</gene>
<dbReference type="AlphaFoldDB" id="A0A822Y3W0"/>
<comment type="caution">
    <text evidence="1">The sequence shown here is derived from an EMBL/GenBank/DDBJ whole genome shotgun (WGS) entry which is preliminary data.</text>
</comment>
<dbReference type="PANTHER" id="PTHR34666">
    <property type="entry name" value="EXPRESSED PROTEIN"/>
    <property type="match status" value="1"/>
</dbReference>
<accession>A0A822Y3W0</accession>
<dbReference type="Proteomes" id="UP000607653">
    <property type="component" value="Unassembled WGS sequence"/>
</dbReference>
<dbReference type="EMBL" id="DUZY01000001">
    <property type="protein sequence ID" value="DAD24308.1"/>
    <property type="molecule type" value="Genomic_DNA"/>
</dbReference>